<dbReference type="Pfam" id="PF00668">
    <property type="entry name" value="Condensation"/>
    <property type="match status" value="1"/>
</dbReference>
<evidence type="ECO:0000256" key="3">
    <source>
        <dbReference type="ARBA" id="ARBA00022598"/>
    </source>
</evidence>
<evidence type="ECO:0000259" key="12">
    <source>
        <dbReference type="PROSITE" id="PS50075"/>
    </source>
</evidence>
<dbReference type="SUPFAM" id="SSF53901">
    <property type="entry name" value="Thiolase-like"/>
    <property type="match status" value="1"/>
</dbReference>
<dbReference type="InterPro" id="IPR036291">
    <property type="entry name" value="NAD(P)-bd_dom_sf"/>
</dbReference>
<dbReference type="InterPro" id="IPR013968">
    <property type="entry name" value="PKS_KR"/>
</dbReference>
<dbReference type="SUPFAM" id="SSF51735">
    <property type="entry name" value="NAD(P)-binding Rossmann-fold domains"/>
    <property type="match status" value="2"/>
</dbReference>
<keyword evidence="2" id="KW-0597">Phosphoprotein</keyword>
<feature type="compositionally biased region" description="Basic residues" evidence="11">
    <location>
        <begin position="2508"/>
        <end position="2518"/>
    </location>
</feature>
<dbReference type="InterPro" id="IPR020807">
    <property type="entry name" value="PKS_DH"/>
</dbReference>
<dbReference type="GO" id="GO:0004315">
    <property type="term" value="F:3-oxoacyl-[acyl-carrier-protein] synthase activity"/>
    <property type="evidence" value="ECO:0007669"/>
    <property type="project" value="InterPro"/>
</dbReference>
<keyword evidence="16" id="KW-1185">Reference proteome</keyword>
<keyword evidence="6" id="KW-0677">Repeat</keyword>
<evidence type="ECO:0000256" key="6">
    <source>
        <dbReference type="ARBA" id="ARBA00022737"/>
    </source>
</evidence>
<dbReference type="CDD" id="cd05930">
    <property type="entry name" value="A_NRPS"/>
    <property type="match status" value="1"/>
</dbReference>
<dbReference type="Pfam" id="PF23114">
    <property type="entry name" value="NAD-bd_HRPKS_sdrA"/>
    <property type="match status" value="1"/>
</dbReference>
<feature type="compositionally biased region" description="Low complexity" evidence="11">
    <location>
        <begin position="2477"/>
        <end position="2490"/>
    </location>
</feature>
<evidence type="ECO:0000256" key="8">
    <source>
        <dbReference type="ARBA" id="ARBA00023268"/>
    </source>
</evidence>
<dbReference type="InterPro" id="IPR001227">
    <property type="entry name" value="Ac_transferase_dom_sf"/>
</dbReference>
<dbReference type="SMART" id="SM00826">
    <property type="entry name" value="PKS_DH"/>
    <property type="match status" value="1"/>
</dbReference>
<evidence type="ECO:0000256" key="4">
    <source>
        <dbReference type="ARBA" id="ARBA00022603"/>
    </source>
</evidence>
<dbReference type="SUPFAM" id="SSF52777">
    <property type="entry name" value="CoA-dependent acyltransferases"/>
    <property type="match status" value="2"/>
</dbReference>
<accession>A0A5N5D172</accession>
<dbReference type="GO" id="GO:0004312">
    <property type="term" value="F:fatty acid synthase activity"/>
    <property type="evidence" value="ECO:0007669"/>
    <property type="project" value="TreeGrafter"/>
</dbReference>
<dbReference type="Gene3D" id="3.40.50.720">
    <property type="entry name" value="NAD(P)-binding Rossmann-like Domain"/>
    <property type="match status" value="3"/>
</dbReference>
<dbReference type="InterPro" id="IPR045851">
    <property type="entry name" value="AMP-bd_C_sf"/>
</dbReference>
<dbReference type="InterPro" id="IPR013120">
    <property type="entry name" value="FAR_NAD-bd"/>
</dbReference>
<reference evidence="15 16" key="1">
    <citation type="journal article" date="2019" name="Sci. Rep.">
        <title>A multi-omics analysis of the grapevine pathogen Lasiodiplodia theobromae reveals that temperature affects the expression of virulence- and pathogenicity-related genes.</title>
        <authorList>
            <person name="Felix C."/>
            <person name="Meneses R."/>
            <person name="Goncalves M.F.M."/>
            <person name="Tilleman L."/>
            <person name="Duarte A.S."/>
            <person name="Jorrin-Novo J.V."/>
            <person name="Van de Peer Y."/>
            <person name="Deforce D."/>
            <person name="Van Nieuwerburgh F."/>
            <person name="Esteves A.C."/>
            <person name="Alves A."/>
        </authorList>
    </citation>
    <scope>NUCLEOTIDE SEQUENCE [LARGE SCALE GENOMIC DNA]</scope>
    <source>
        <strain evidence="15 16">LA-SOL3</strain>
    </source>
</reference>
<dbReference type="InterPro" id="IPR029063">
    <property type="entry name" value="SAM-dependent_MTases_sf"/>
</dbReference>
<dbReference type="Pfam" id="PF00501">
    <property type="entry name" value="AMP-binding"/>
    <property type="match status" value="1"/>
</dbReference>
<dbReference type="SUPFAM" id="SSF53335">
    <property type="entry name" value="S-adenosyl-L-methionine-dependent methyltransferases"/>
    <property type="match status" value="1"/>
</dbReference>
<dbReference type="Pfam" id="PF08242">
    <property type="entry name" value="Methyltransf_12"/>
    <property type="match status" value="1"/>
</dbReference>
<dbReference type="GO" id="GO:0006633">
    <property type="term" value="P:fatty acid biosynthetic process"/>
    <property type="evidence" value="ECO:0007669"/>
    <property type="project" value="InterPro"/>
</dbReference>
<dbReference type="InterPro" id="IPR014031">
    <property type="entry name" value="Ketoacyl_synth_C"/>
</dbReference>
<dbReference type="Gene3D" id="1.10.1200.10">
    <property type="entry name" value="ACP-like"/>
    <property type="match status" value="1"/>
</dbReference>
<dbReference type="InterPro" id="IPR032821">
    <property type="entry name" value="PKS_assoc"/>
</dbReference>
<dbReference type="CDD" id="cd19532">
    <property type="entry name" value="C_PKS-NRPS"/>
    <property type="match status" value="1"/>
</dbReference>
<dbReference type="PROSITE" id="PS50075">
    <property type="entry name" value="CARRIER"/>
    <property type="match status" value="2"/>
</dbReference>
<dbReference type="Pfam" id="PF00698">
    <property type="entry name" value="Acyl_transf_1"/>
    <property type="match status" value="1"/>
</dbReference>
<dbReference type="EMBL" id="VCHE01000109">
    <property type="protein sequence ID" value="KAB2571172.1"/>
    <property type="molecule type" value="Genomic_DNA"/>
</dbReference>
<evidence type="ECO:0000259" key="13">
    <source>
        <dbReference type="PROSITE" id="PS52004"/>
    </source>
</evidence>
<feature type="domain" description="Carrier" evidence="12">
    <location>
        <begin position="2379"/>
        <end position="2457"/>
    </location>
</feature>
<feature type="domain" description="Carrier" evidence="12">
    <location>
        <begin position="3538"/>
        <end position="3618"/>
    </location>
</feature>
<dbReference type="GO" id="GO:0032259">
    <property type="term" value="P:methylation"/>
    <property type="evidence" value="ECO:0007669"/>
    <property type="project" value="UniProtKB-KW"/>
</dbReference>
<evidence type="ECO:0000256" key="7">
    <source>
        <dbReference type="ARBA" id="ARBA00023002"/>
    </source>
</evidence>
<dbReference type="InterPro" id="IPR049551">
    <property type="entry name" value="PKS_DH_C"/>
</dbReference>
<dbReference type="GO" id="GO:0016491">
    <property type="term" value="F:oxidoreductase activity"/>
    <property type="evidence" value="ECO:0007669"/>
    <property type="project" value="UniProtKB-KW"/>
</dbReference>
<dbReference type="InterPro" id="IPR001242">
    <property type="entry name" value="Condensation_dom"/>
</dbReference>
<dbReference type="InterPro" id="IPR057326">
    <property type="entry name" value="KR_dom"/>
</dbReference>
<feature type="domain" description="Ketosynthase family 3 (KS3)" evidence="13">
    <location>
        <begin position="1"/>
        <end position="436"/>
    </location>
</feature>
<dbReference type="Gene3D" id="3.30.559.10">
    <property type="entry name" value="Chloramphenicol acetyltransferase-like domain"/>
    <property type="match status" value="1"/>
</dbReference>
<dbReference type="InterPro" id="IPR016036">
    <property type="entry name" value="Malonyl_transacylase_ACP-bd"/>
</dbReference>
<dbReference type="PROSITE" id="PS00606">
    <property type="entry name" value="KS3_1"/>
    <property type="match status" value="1"/>
</dbReference>
<evidence type="ECO:0000256" key="11">
    <source>
        <dbReference type="SAM" id="MobiDB-lite"/>
    </source>
</evidence>
<feature type="region of interest" description="N-terminal hotdog fold" evidence="10">
    <location>
        <begin position="937"/>
        <end position="1071"/>
    </location>
</feature>
<evidence type="ECO:0000256" key="10">
    <source>
        <dbReference type="PROSITE-ProRule" id="PRU01363"/>
    </source>
</evidence>
<dbReference type="InterPro" id="IPR010071">
    <property type="entry name" value="AA_adenyl_dom"/>
</dbReference>
<dbReference type="InterPro" id="IPR013217">
    <property type="entry name" value="Methyltransf_12"/>
</dbReference>
<dbReference type="InterPro" id="IPR023213">
    <property type="entry name" value="CAT-like_dom_sf"/>
</dbReference>
<dbReference type="Gene3D" id="3.10.129.110">
    <property type="entry name" value="Polyketide synthase dehydratase"/>
    <property type="match status" value="1"/>
</dbReference>
<dbReference type="Gene3D" id="3.40.50.12780">
    <property type="entry name" value="N-terminal domain of ligase-like"/>
    <property type="match status" value="1"/>
</dbReference>
<dbReference type="InterPro" id="IPR042104">
    <property type="entry name" value="PKS_dehydratase_sf"/>
</dbReference>
<sequence>MEPIAIVGSSFCFPGGATTDSSFWELLKDGRDIQKEPEPDRLNLGKFHHHDGDRHGCSPVTKSYFLDGDPRRFDAAFFSISPLEAEAMDPQQRMLLETVFEASESAGYTLDRLRGSDTSVHVGVMTNDYSDIQLRDMEDAAAYTSSGTARSLLANRISYFFDLKGPSMTVDTACSSSLVALHQAVCGLSAGDSSLAIVAGCNLILGPEVYIAESKLHMLSPTGRSRMWDADADGYARGEGVAALLLKPLSQALRDKDHIEGIVRGTGVNSDGRTPGITMPSAAAQARLIRRAYQIAGLDPLKPEDRCQYFEAHGTGTPTGDPIEANAISDVFFPKRSSVGSADSLFVGSVKTVIGHLEGCAGLAGVIKVLLAMKHGVVPPNLHFEKLNPAIEPYYGPLVIPTKAELWPAPAPGHPKRASVNSFGFGGTNAHAIIESYEPHPDVDGDSDATDAPFPGPFVFSANSERSLLDNVRKTAEHLQAHPSSSLSSLAHTLLHHRSGLPLRTSFSATSREHLVSQLLSATPAALQPTHLRPLTSPDDGLGTLAIFTGQGAQWAGMAAPLLAASPIFAAAIARCEDALSSLPEAAADRPSFSIRAELLAPAESSRLGRAAVAQPAVTAVQIGLVDMLRAAGVALAAVVGHSSGEMAALYAAGVLDAADAARIAYYRGLHADALPGDGAMMAVGMGRAAAERFCAAEWKGRICVAAVNAPASVTLSGERDAIEAAKRALDADGVFARLLRVDRAYHSKQMEACADRYLAALTACGIRPRQPAPTAPVWVSSVRGDADLWYAQDFEALRGQYWVDNLVSPVLFADAVEASWTHGGPFDVVVEVGPHAALKGPVAQTLKQKLQVSLPYCSVMVRNENCVEAFAGALGRMWEHFGSDAFDFDGYRRCWGATAEPRLLKGLPSYSWDHAQVVWRESRISRNHRLRNDKPYTMLGRRCPDDSDEEPRFRNMLSLKELPWLEGHRFQGQALFPATGYISMVLEAIDVIAGGRPVKLVDIDDFTIDRALTLEDLTRPVETVCSFKIGSSRHADQLCASFTCYVCTDPGAGTLHKASGGKLSVYFDVSTNPDELPPRDGSLVTPSSVDVNRFYESLRNIGLEYSGLFRGLRSASRADGVATTVAMWEDGEMVPEPGLHPAVLDSALQSIFAAYCAPATERLWTAYLPTAVRKISVDMRTAFRDQHGRVEVSVDAHVTSSSASALVGDLALYGPGNRPAVQLEGLTLTALQEADASNDRIIFSQPVWEADFLSRPATVERPKGQEAVEADLVRKAERLALFFYRKILTDVADIPEDQLKWHHKRMIETGRIMIEQAHAGVRPLIQKDWLTDTRETIDAILREHPDQIDMRLLRAVGDNLPGVFRGERQILEVLFADDMLTQVYLSGLGLPRLNAQMASYARQITHRYPNAKILELGAGTGATTKALLERIDGAFSSYTFTDVSSGFFPKAKQLFAQYGSRMVFQTLDIGVPVHEQGFKEHTYDIVLASNVLHITDNLEAMLQRVRKLLKPGGYLLAVEPTSQLMRVQLIMGGLEGWWLGGDDGRRLSPAASATTWDEKLRNSGFSGIDVIHNDNDDERVHYYSSFVSQAVDTTLTTLLDPLASLHTLSEDVQFALIGGSSLSASRLVRSLRTTLSSYGHRVLHFPHFQAAGSAGLSSRTAVLCLAELDSPLFLNGVDEAVLEALKKVFERSKAVLWLTREDDATPGYSKMMVGLSRGLRSEMPSLKLQILDVDGNVALNPSVIAQNFLSFVFAQELGIDGQPLLWTTEPELALRGDVLLIPRVRPDQKTNDRLNSSRRRIFREVIPADEEIIRICPSQVLKAVAKPTTARIASDQIEVTVEMSTLAALAGLNLHLCLGKLSSGESVLALSRDNSSTTMVPAQHAISVGAKIQQGQDALSLMAAILAALTWMHSAPSGSSLWLHDCTESIGDIFEHEASKHMVRVFRTTSASPPRDPKAIYIHPRAPLRTMGLLPDRVAAVIVDGPESATEQFLSKAQLLVEAPMCTFGSVFNFPGKLPCALEDESVHMLLKEAVMSWTELNGRPQMHVPVLAISPNKLDECVSDQLIVVDWTGAEKMQVCVEPVDPTQLFASDKTYLLVGLTTELGRSICGWMVANGARNLVLTSRAPQVDDVWLQAMSSKGARVLVLEMDVADWESVANVGKQVCSEMPPVAGVCNGAMVLSDKTFLQTDSQAVEEALQPKVHGSIHLDRLFSEQDLDFFIMLSSLGSVIGTPGQTNYHMANMFMVGLAESRRRKGLAASVLDVGMVADIGYVTRQNPSVEKGLRRMYFLPLSEQDVHFMFAEAIVAGRPDAATRPPELITGLRISEDDSERPFWAVDPRLSFFVREARAAAAQAAQDDDTVVDLAGLLNAATDGDAALAALQEAFIKKLKVLLQLQTSSIDTGIPLVGYGVDSLLAMEIRTWFLKETDTDIPVLHIINGASAEGICRAALDQLASRKDKQSTAPQQEPDHTSSSKPDSSTSTDSNAPTPPSSSSPSPQPQPQQQKRRPAPKPRVVRTAPLSPAQSRIWFLQTFLSDPTTYNETLLYSITGPLDARRFAAAFRATVARHAALRTAFSAATGRGEEEAVQSELDAPTATLRTVDLSGGADDDADAAVQREFEALTTRVWELGEGVSLGGVLLLLGRRRRDDQEHAFFILGGHHVVLDGVSWARLVRDLDAAYRGAALPPAASYVDYAIEQRQALAAGRWERREMAFWRRELAPLPAPLPLLSVAQASARRAVDRYDTAHAGVELGADAVAAVRRASGALRVTPFHFHLGVLQVLVSRLAPGVSELCVGVVDAGRADRRYLETVGFFVNVVPVRLRTGADDDDDTFDALARRAADKALQALAHAEVPMDAVLDELKVPRSATHSPLFQVVINYRLGALAQETIGDCRIEYVRSKSSSNPYDLTLDITESAGGTCMLSLTGQDYLYPTHACQLLLDAYVHLLRSLSENPRLPVAQCRLYGARGLDEAVQLGRGPREDESEWPDTISRRVEQVAASMPDNTAVQESDGRAYTYATLAQKADSVAEAVTDAASLDGTTAFVCLLFDPSAAFIWSLVGTLKTPAVAVPLDATTPRERLLSIIQDCKPAVILCHAATISLAAALALPSTAVVIDVSTLAPAAAAPVPNTSTPLAPALAYYTSGTTGAPKGVLVTQSAYRHNMLASTAAFDMSAADTVLQQSSHAFDMSALQIFVALSVGARLAIVPRAARGDPSAVAELLYSRGVTTVLGTPAEWTMLFQHAGAAVRRSCAGTLRCVAIGGEAFAVPLIAQFRRLLPSPPRLFNMYGPTETSMISNVGELRGYHETTTPAESANQRLGVGRTLSSYSVYVLDEELHPVPPGFPGEICIGGAGVGLGYLNQPDLSAAVFVRDPFATADDVERGWTRMYRTGDRGMLRPDGSLVVLGRMDEGQQVKIRGLRIELDDVAANIVKASGGKLAHAAVVVKGEGAEAQVLVGYAAFAAAADVTAGDDEEKKRFLAELVAALPVPEYMRPAVVVAVERLPMNAQGKVDRAALATLEAPMLREAADVALDHLSPLEAELWSIWQTVLPTAVVQAGPIHSGSDFFRLGGNSMLLVTLQKAITERWQVKIPLLDMFQASTLGQLAARIASGQKRVQDSTHKAFWDNETRFDLQETTPDPRPHQALVVHGGASIILTGATGLLGSVLLRLLLDDASVSTVHCLAVSPDYDRGKLPQSEKLTIYTGSLGDPNLGLTPEQQHHLSTTATAILHAGAEGSCLNTYASLRAQNVESTKYLAALALRCCRHHHIPLHYVSSARVVLLSGQTSYPPASVSSFYPAPDGDEVQDGQQRSEGFTATKWASEAFLEKCARATGLSVAVHRSGYLISEDAADPVNTIHAFSQKLGVVPALDDKFEGYLDFCDIANVAREIALEFVRDAERVVVAVAVARGEGKGCCEISGGGGGGGGAVRFIHHTDDCAVPMGEFREYMQRRYGMPFAVSPMREWVANAKQVGMSEFLASFLLAVDQKGEGIRYPRLLKE</sequence>
<dbReference type="Proteomes" id="UP000325902">
    <property type="component" value="Unassembled WGS sequence"/>
</dbReference>
<dbReference type="SMART" id="SM00827">
    <property type="entry name" value="PKS_AT"/>
    <property type="match status" value="1"/>
</dbReference>
<dbReference type="Pfam" id="PF00550">
    <property type="entry name" value="PP-binding"/>
    <property type="match status" value="1"/>
</dbReference>
<dbReference type="Gene3D" id="3.40.50.150">
    <property type="entry name" value="Vaccinia Virus protein VP39"/>
    <property type="match status" value="1"/>
</dbReference>
<comment type="similarity">
    <text evidence="9">In the C-terminal section; belongs to the NRP synthetase family.</text>
</comment>
<dbReference type="InterPro" id="IPR014030">
    <property type="entry name" value="Ketoacyl_synth_N"/>
</dbReference>
<evidence type="ECO:0000259" key="14">
    <source>
        <dbReference type="PROSITE" id="PS52019"/>
    </source>
</evidence>
<dbReference type="InterPro" id="IPR049900">
    <property type="entry name" value="PKS_mFAS_DH"/>
</dbReference>
<dbReference type="InterPro" id="IPR018201">
    <property type="entry name" value="Ketoacyl_synth_AS"/>
</dbReference>
<evidence type="ECO:0000313" key="15">
    <source>
        <dbReference type="EMBL" id="KAB2571172.1"/>
    </source>
</evidence>
<feature type="compositionally biased region" description="Pro residues" evidence="11">
    <location>
        <begin position="2491"/>
        <end position="2504"/>
    </location>
</feature>
<dbReference type="InterPro" id="IPR016039">
    <property type="entry name" value="Thiolase-like"/>
</dbReference>
<comment type="caution">
    <text evidence="15">The sequence shown here is derived from an EMBL/GenBank/DDBJ whole genome shotgun (WGS) entry which is preliminary data.</text>
</comment>
<dbReference type="PROSITE" id="PS52004">
    <property type="entry name" value="KS3_2"/>
    <property type="match status" value="1"/>
</dbReference>
<dbReference type="InterPro" id="IPR056501">
    <property type="entry name" value="NAD-bd_HRPKS_sdrA"/>
</dbReference>
<dbReference type="InterPro" id="IPR009081">
    <property type="entry name" value="PP-bd_ACP"/>
</dbReference>
<dbReference type="SMART" id="SM00822">
    <property type="entry name" value="PKS_KR"/>
    <property type="match status" value="1"/>
</dbReference>
<keyword evidence="7" id="KW-0560">Oxidoreductase</keyword>
<dbReference type="SUPFAM" id="SSF47336">
    <property type="entry name" value="ACP-like"/>
    <property type="match status" value="2"/>
</dbReference>
<dbReference type="InterPro" id="IPR020841">
    <property type="entry name" value="PKS_Beta-ketoAc_synthase_dom"/>
</dbReference>
<feature type="active site" description="Proton acceptor; for dehydratase activity" evidence="10">
    <location>
        <position position="969"/>
    </location>
</feature>
<dbReference type="PANTHER" id="PTHR43775:SF20">
    <property type="entry name" value="HYBRID PKS-NRPS SYNTHETASE APDA"/>
    <property type="match status" value="1"/>
</dbReference>
<evidence type="ECO:0000313" key="16">
    <source>
        <dbReference type="Proteomes" id="UP000325902"/>
    </source>
</evidence>
<dbReference type="CDD" id="cd02440">
    <property type="entry name" value="AdoMet_MTases"/>
    <property type="match status" value="1"/>
</dbReference>
<dbReference type="OrthoDB" id="329835at2759"/>
<dbReference type="PROSITE" id="PS52019">
    <property type="entry name" value="PKS_MFAS_DH"/>
    <property type="match status" value="1"/>
</dbReference>
<dbReference type="InterPro" id="IPR016035">
    <property type="entry name" value="Acyl_Trfase/lysoPLipase"/>
</dbReference>
<keyword evidence="5" id="KW-0808">Transferase</keyword>
<dbReference type="InterPro" id="IPR049552">
    <property type="entry name" value="PKS_DH_N"/>
</dbReference>
<feature type="domain" description="PKS/mFAS DH" evidence="14">
    <location>
        <begin position="937"/>
        <end position="1238"/>
    </location>
</feature>
<dbReference type="GO" id="GO:0009403">
    <property type="term" value="P:toxin biosynthetic process"/>
    <property type="evidence" value="ECO:0007669"/>
    <property type="project" value="UniProtKB-ARBA"/>
</dbReference>
<dbReference type="Pfam" id="PF16197">
    <property type="entry name" value="KAsynt_C_assoc"/>
    <property type="match status" value="1"/>
</dbReference>
<dbReference type="Pfam" id="PF23297">
    <property type="entry name" value="ACP_SdgA_C"/>
    <property type="match status" value="1"/>
</dbReference>
<dbReference type="SUPFAM" id="SSF52151">
    <property type="entry name" value="FabD/lysophospholipase-like"/>
    <property type="match status" value="1"/>
</dbReference>
<keyword evidence="3" id="KW-0436">Ligase</keyword>
<dbReference type="SUPFAM" id="SSF56801">
    <property type="entry name" value="Acetyl-CoA synthetase-like"/>
    <property type="match status" value="1"/>
</dbReference>
<dbReference type="InterPro" id="IPR042099">
    <property type="entry name" value="ANL_N_sf"/>
</dbReference>
<dbReference type="Pfam" id="PF21089">
    <property type="entry name" value="PKS_DH_N"/>
    <property type="match status" value="1"/>
</dbReference>
<dbReference type="InterPro" id="IPR020806">
    <property type="entry name" value="PKS_PP-bd"/>
</dbReference>
<dbReference type="Gene3D" id="3.30.300.30">
    <property type="match status" value="1"/>
</dbReference>
<dbReference type="Gene3D" id="3.30.559.30">
    <property type="entry name" value="Nonribosomal peptide synthetase, condensation domain"/>
    <property type="match status" value="1"/>
</dbReference>
<keyword evidence="4" id="KW-0489">Methyltransferase</keyword>
<dbReference type="GO" id="GO:0016874">
    <property type="term" value="F:ligase activity"/>
    <property type="evidence" value="ECO:0007669"/>
    <property type="project" value="UniProtKB-KW"/>
</dbReference>
<gene>
    <name evidence="15" type="primary">FUS1_0</name>
    <name evidence="15" type="ORF">DBV05_g10162</name>
</gene>
<evidence type="ECO:0000256" key="2">
    <source>
        <dbReference type="ARBA" id="ARBA00022553"/>
    </source>
</evidence>
<feature type="region of interest" description="C-terminal hotdog fold" evidence="10">
    <location>
        <begin position="1087"/>
        <end position="1238"/>
    </location>
</feature>
<evidence type="ECO:0000256" key="1">
    <source>
        <dbReference type="ARBA" id="ARBA00022450"/>
    </source>
</evidence>
<evidence type="ECO:0000256" key="5">
    <source>
        <dbReference type="ARBA" id="ARBA00022679"/>
    </source>
</evidence>
<dbReference type="GO" id="GO:0031177">
    <property type="term" value="F:phosphopantetheine binding"/>
    <property type="evidence" value="ECO:0007669"/>
    <property type="project" value="InterPro"/>
</dbReference>
<dbReference type="InterPro" id="IPR036736">
    <property type="entry name" value="ACP-like_sf"/>
</dbReference>
<dbReference type="FunFam" id="3.40.47.10:FF:000019">
    <property type="entry name" value="Polyketide synthase type I"/>
    <property type="match status" value="1"/>
</dbReference>
<dbReference type="GO" id="GO:0008168">
    <property type="term" value="F:methyltransferase activity"/>
    <property type="evidence" value="ECO:0007669"/>
    <property type="project" value="UniProtKB-KW"/>
</dbReference>
<dbReference type="InterPro" id="IPR000873">
    <property type="entry name" value="AMP-dep_synth/lig_dom"/>
</dbReference>
<proteinExistence type="inferred from homology"/>
<evidence type="ECO:0000256" key="9">
    <source>
        <dbReference type="ARBA" id="ARBA00029443"/>
    </source>
</evidence>
<dbReference type="Pfam" id="PF02801">
    <property type="entry name" value="Ketoacyl-synt_C"/>
    <property type="match status" value="1"/>
</dbReference>
<name>A0A5N5D172_9PEZI</name>
<dbReference type="Pfam" id="PF14765">
    <property type="entry name" value="PS-DH"/>
    <property type="match status" value="1"/>
</dbReference>
<dbReference type="Gene3D" id="3.40.47.10">
    <property type="match status" value="1"/>
</dbReference>
<keyword evidence="8" id="KW-0511">Multifunctional enzyme</keyword>
<dbReference type="InterPro" id="IPR006162">
    <property type="entry name" value="Ppantetheine_attach_site"/>
</dbReference>
<dbReference type="InterPro" id="IPR050091">
    <property type="entry name" value="PKS_NRPS_Biosynth_Enz"/>
</dbReference>
<dbReference type="PANTHER" id="PTHR43775">
    <property type="entry name" value="FATTY ACID SYNTHASE"/>
    <property type="match status" value="1"/>
</dbReference>
<dbReference type="InterPro" id="IPR014043">
    <property type="entry name" value="Acyl_transferase_dom"/>
</dbReference>
<dbReference type="SUPFAM" id="SSF55048">
    <property type="entry name" value="Probable ACP-binding domain of malonyl-CoA ACP transacylase"/>
    <property type="match status" value="1"/>
</dbReference>
<protein>
    <submittedName>
        <fullName evidence="15">Fusarin C synthetase</fullName>
    </submittedName>
</protein>
<dbReference type="SMART" id="SM00825">
    <property type="entry name" value="PKS_KS"/>
    <property type="match status" value="1"/>
</dbReference>
<dbReference type="PROSITE" id="PS00012">
    <property type="entry name" value="PHOSPHOPANTETHEINE"/>
    <property type="match status" value="1"/>
</dbReference>
<dbReference type="Pfam" id="PF07993">
    <property type="entry name" value="NAD_binding_4"/>
    <property type="match status" value="1"/>
</dbReference>
<feature type="active site" description="Proton donor; for dehydratase activity" evidence="10">
    <location>
        <position position="1146"/>
    </location>
</feature>
<dbReference type="SMART" id="SM00823">
    <property type="entry name" value="PKS_PP"/>
    <property type="match status" value="2"/>
</dbReference>
<organism evidence="15 16">
    <name type="scientific">Lasiodiplodia theobromae</name>
    <dbReference type="NCBI Taxonomy" id="45133"/>
    <lineage>
        <taxon>Eukaryota</taxon>
        <taxon>Fungi</taxon>
        <taxon>Dikarya</taxon>
        <taxon>Ascomycota</taxon>
        <taxon>Pezizomycotina</taxon>
        <taxon>Dothideomycetes</taxon>
        <taxon>Dothideomycetes incertae sedis</taxon>
        <taxon>Botryosphaeriales</taxon>
        <taxon>Botryosphaeriaceae</taxon>
        <taxon>Lasiodiplodia</taxon>
    </lineage>
</organism>
<dbReference type="CDD" id="cd00833">
    <property type="entry name" value="PKS"/>
    <property type="match status" value="1"/>
</dbReference>
<feature type="region of interest" description="Disordered" evidence="11">
    <location>
        <begin position="2460"/>
        <end position="2522"/>
    </location>
</feature>
<dbReference type="Pfam" id="PF00109">
    <property type="entry name" value="ketoacyl-synt"/>
    <property type="match status" value="1"/>
</dbReference>
<dbReference type="NCBIfam" id="TIGR01733">
    <property type="entry name" value="AA-adenyl-dom"/>
    <property type="match status" value="1"/>
</dbReference>
<dbReference type="GO" id="GO:0030639">
    <property type="term" value="P:polyketide biosynthetic process"/>
    <property type="evidence" value="ECO:0007669"/>
    <property type="project" value="UniProtKB-ARBA"/>
</dbReference>
<dbReference type="Gene3D" id="3.40.366.10">
    <property type="entry name" value="Malonyl-Coenzyme A Acyl Carrier Protein, domain 2"/>
    <property type="match status" value="1"/>
</dbReference>
<dbReference type="Pfam" id="PF08659">
    <property type="entry name" value="KR"/>
    <property type="match status" value="1"/>
</dbReference>
<keyword evidence="1" id="KW-0596">Phosphopantetheine</keyword>